<evidence type="ECO:0000313" key="6">
    <source>
        <dbReference type="EMBL" id="CAK9859082.1"/>
    </source>
</evidence>
<dbReference type="SMART" id="SM00645">
    <property type="entry name" value="Pept_C1"/>
    <property type="match status" value="1"/>
</dbReference>
<dbReference type="SMART" id="SM00848">
    <property type="entry name" value="Inhibitor_I29"/>
    <property type="match status" value="1"/>
</dbReference>
<dbReference type="EMBL" id="OZ023711">
    <property type="protein sequence ID" value="CAK9859082.1"/>
    <property type="molecule type" value="Genomic_DNA"/>
</dbReference>
<keyword evidence="2" id="KW-1015">Disulfide bond</keyword>
<dbReference type="InterPro" id="IPR013128">
    <property type="entry name" value="Peptidase_C1A"/>
</dbReference>
<evidence type="ECO:0000313" key="7">
    <source>
        <dbReference type="Proteomes" id="UP001497522"/>
    </source>
</evidence>
<evidence type="ECO:0000256" key="2">
    <source>
        <dbReference type="ARBA" id="ARBA00023157"/>
    </source>
</evidence>
<dbReference type="SUPFAM" id="SSF54001">
    <property type="entry name" value="Cysteine proteinases"/>
    <property type="match status" value="1"/>
</dbReference>
<evidence type="ECO:0000256" key="1">
    <source>
        <dbReference type="ARBA" id="ARBA00008455"/>
    </source>
</evidence>
<keyword evidence="7" id="KW-1185">Reference proteome</keyword>
<feature type="chain" id="PRO_5046964286" evidence="3">
    <location>
        <begin position="17"/>
        <end position="371"/>
    </location>
</feature>
<comment type="similarity">
    <text evidence="1">Belongs to the peptidase C1 family.</text>
</comment>
<evidence type="ECO:0000259" key="5">
    <source>
        <dbReference type="SMART" id="SM00848"/>
    </source>
</evidence>
<accession>A0ABP1A9E5</accession>
<dbReference type="InterPro" id="IPR038765">
    <property type="entry name" value="Papain-like_cys_pep_sf"/>
</dbReference>
<dbReference type="InterPro" id="IPR025660">
    <property type="entry name" value="Pept_his_AS"/>
</dbReference>
<protein>
    <submittedName>
        <fullName evidence="6">Uncharacterized protein</fullName>
    </submittedName>
</protein>
<feature type="signal peptide" evidence="3">
    <location>
        <begin position="1"/>
        <end position="16"/>
    </location>
</feature>
<sequence>MSRWKVLVGFLVPLLGAGVYKLRRIREDETQLHDSIVGYSPKDLDSEERLRDLFQSWMRKHEKSYENESETNQRFAIFKDNLRHIHSHNVQESKPSYSLGLNNLTDLTHEEFKTRYLSTELPRRSENKLRKTENFKYGDVDPPASIDWRSKGAVTAIKNQRTCGSCWAFSATGAVEGINFIRTGELTPLSEQQLLDCDERTYGCDGGLADNAFKYIIENGGIDTEKNYPYKAKVGTCKKTKNVVSIDDYADVPENNETALLQAVSMQPVSAAINTDGQEFQCYATGIFTGPCGTELDHAVLVVGYGSSSGRDYWIIKNSYTHWGENGYMLMERLGSNNRNGLCGINMLPSYPIKTGPNPPSAHSSHLGGHQ</sequence>
<dbReference type="PANTHER" id="PTHR12411">
    <property type="entry name" value="CYSTEINE PROTEASE FAMILY C1-RELATED"/>
    <property type="match status" value="1"/>
</dbReference>
<dbReference type="InterPro" id="IPR013201">
    <property type="entry name" value="Prot_inhib_I29"/>
</dbReference>
<dbReference type="InterPro" id="IPR000169">
    <property type="entry name" value="Pept_cys_AS"/>
</dbReference>
<name>A0ABP1A9E5_9BRYO</name>
<keyword evidence="3" id="KW-0732">Signal</keyword>
<dbReference type="Gene3D" id="3.90.70.10">
    <property type="entry name" value="Cysteine proteinases"/>
    <property type="match status" value="1"/>
</dbReference>
<dbReference type="InterPro" id="IPR039417">
    <property type="entry name" value="Peptidase_C1A_papain-like"/>
</dbReference>
<dbReference type="PROSITE" id="PS00639">
    <property type="entry name" value="THIOL_PROTEASE_HIS"/>
    <property type="match status" value="1"/>
</dbReference>
<feature type="domain" description="Cathepsin propeptide inhibitor" evidence="5">
    <location>
        <begin position="54"/>
        <end position="112"/>
    </location>
</feature>
<dbReference type="CDD" id="cd02248">
    <property type="entry name" value="Peptidase_C1A"/>
    <property type="match status" value="1"/>
</dbReference>
<reference evidence="6" key="1">
    <citation type="submission" date="2024-03" db="EMBL/GenBank/DDBJ databases">
        <authorList>
            <consortium name="ELIXIR-Norway"/>
            <consortium name="Elixir Norway"/>
        </authorList>
    </citation>
    <scope>NUCLEOTIDE SEQUENCE</scope>
</reference>
<dbReference type="InterPro" id="IPR000668">
    <property type="entry name" value="Peptidase_C1A_C"/>
</dbReference>
<dbReference type="Proteomes" id="UP001497522">
    <property type="component" value="Chromosome 10"/>
</dbReference>
<dbReference type="PROSITE" id="PS00139">
    <property type="entry name" value="THIOL_PROTEASE_CYS"/>
    <property type="match status" value="1"/>
</dbReference>
<dbReference type="PRINTS" id="PR00705">
    <property type="entry name" value="PAPAIN"/>
</dbReference>
<evidence type="ECO:0000259" key="4">
    <source>
        <dbReference type="SMART" id="SM00645"/>
    </source>
</evidence>
<proteinExistence type="inferred from homology"/>
<organism evidence="6 7">
    <name type="scientific">Sphagnum jensenii</name>
    <dbReference type="NCBI Taxonomy" id="128206"/>
    <lineage>
        <taxon>Eukaryota</taxon>
        <taxon>Viridiplantae</taxon>
        <taxon>Streptophyta</taxon>
        <taxon>Embryophyta</taxon>
        <taxon>Bryophyta</taxon>
        <taxon>Sphagnophytina</taxon>
        <taxon>Sphagnopsida</taxon>
        <taxon>Sphagnales</taxon>
        <taxon>Sphagnaceae</taxon>
        <taxon>Sphagnum</taxon>
    </lineage>
</organism>
<gene>
    <name evidence="6" type="ORF">CSSPJE1EN2_LOCUS2077</name>
</gene>
<feature type="domain" description="Peptidase C1A papain C-terminal" evidence="4">
    <location>
        <begin position="142"/>
        <end position="353"/>
    </location>
</feature>
<evidence type="ECO:0000256" key="3">
    <source>
        <dbReference type="SAM" id="SignalP"/>
    </source>
</evidence>
<dbReference type="Pfam" id="PF00112">
    <property type="entry name" value="Peptidase_C1"/>
    <property type="match status" value="1"/>
</dbReference>
<dbReference type="Pfam" id="PF08246">
    <property type="entry name" value="Inhibitor_I29"/>
    <property type="match status" value="1"/>
</dbReference>